<protein>
    <submittedName>
        <fullName evidence="3">Phosphoribosyltransferase</fullName>
    </submittedName>
</protein>
<reference evidence="3 4" key="1">
    <citation type="submission" date="2011-11" db="EMBL/GenBank/DDBJ databases">
        <title>Complete sequence of Granulicella mallensis MP5ACTX8.</title>
        <authorList>
            <consortium name="US DOE Joint Genome Institute"/>
            <person name="Lucas S."/>
            <person name="Copeland A."/>
            <person name="Lapidus A."/>
            <person name="Cheng J.-F."/>
            <person name="Goodwin L."/>
            <person name="Pitluck S."/>
            <person name="Peters L."/>
            <person name="Lu M."/>
            <person name="Detter J.C."/>
            <person name="Han C."/>
            <person name="Tapia R."/>
            <person name="Land M."/>
            <person name="Hauser L."/>
            <person name="Kyrpides N."/>
            <person name="Ivanova N."/>
            <person name="Mikhailova N."/>
            <person name="Pagani I."/>
            <person name="Rawat S."/>
            <person name="Mannisto M."/>
            <person name="Haggblom M."/>
            <person name="Woyke T."/>
        </authorList>
    </citation>
    <scope>NUCLEOTIDE SEQUENCE [LARGE SCALE GENOMIC DNA]</scope>
    <source>
        <strain evidence="4">ATCC BAA-1857 / DSM 23137 / MP5ACTX8</strain>
    </source>
</reference>
<organism evidence="3 4">
    <name type="scientific">Granulicella mallensis (strain ATCC BAA-1857 / DSM 23137 / MP5ACTX8)</name>
    <dbReference type="NCBI Taxonomy" id="682795"/>
    <lineage>
        <taxon>Bacteria</taxon>
        <taxon>Pseudomonadati</taxon>
        <taxon>Acidobacteriota</taxon>
        <taxon>Terriglobia</taxon>
        <taxon>Terriglobales</taxon>
        <taxon>Acidobacteriaceae</taxon>
        <taxon>Granulicella</taxon>
    </lineage>
</organism>
<dbReference type="Proteomes" id="UP000007113">
    <property type="component" value="Chromosome"/>
</dbReference>
<name>G8P0J9_GRAMM</name>
<sequence>MFGSRVRIAAAAVAGLYCRQSAQLALLLAVPRVRFVFSSESVKDVQLESGGPPGQYAGAAGWRAVTRVLRSSRTAMGGAVADLVNVIFPSDCRVCGAPMVALSKAQVCEACVACVGAQTDVLCSRCGDALGMESARFAAGMGMTECTMCRLAPPEFAKAVAFAVYDDEVREMLHLLKFNGMRRVADHILGDSMAAAILKLEGEAANDLVVVPVPLFASRQRSRGFNQAEVLAEAGLARLRRLRPEWKLRMSPGVLQRVRDTRPLFVLDPGARRKSLRGAFRVERADEIRGREVLLVDDILTTGATARECARVLMRAGASKVWVATVARAQAESVRGSVNGFVSNPAGSVARWDMKAAVN</sequence>
<dbReference type="InterPro" id="IPR029057">
    <property type="entry name" value="PRTase-like"/>
</dbReference>
<evidence type="ECO:0000259" key="2">
    <source>
        <dbReference type="Pfam" id="PF00156"/>
    </source>
</evidence>
<dbReference type="OrthoDB" id="9779910at2"/>
<dbReference type="AlphaFoldDB" id="G8P0J9"/>
<keyword evidence="4" id="KW-1185">Reference proteome</keyword>
<dbReference type="eggNOG" id="COG1040">
    <property type="taxonomic scope" value="Bacteria"/>
</dbReference>
<keyword evidence="3" id="KW-0328">Glycosyltransferase</keyword>
<dbReference type="Gene3D" id="3.40.50.2020">
    <property type="match status" value="1"/>
</dbReference>
<dbReference type="InterPro" id="IPR051910">
    <property type="entry name" value="ComF/GntX_DNA_util-trans"/>
</dbReference>
<dbReference type="RefSeq" id="WP_014266959.1">
    <property type="nucleotide sequence ID" value="NC_016631.1"/>
</dbReference>
<evidence type="ECO:0000256" key="1">
    <source>
        <dbReference type="ARBA" id="ARBA00008007"/>
    </source>
</evidence>
<dbReference type="CDD" id="cd06223">
    <property type="entry name" value="PRTases_typeI"/>
    <property type="match status" value="1"/>
</dbReference>
<dbReference type="STRING" id="682795.AciX8_3803"/>
<evidence type="ECO:0000313" key="3">
    <source>
        <dbReference type="EMBL" id="AEU38087.1"/>
    </source>
</evidence>
<dbReference type="KEGG" id="gma:AciX8_3803"/>
<accession>G8P0J9</accession>
<comment type="similarity">
    <text evidence="1">Belongs to the ComF/GntX family.</text>
</comment>
<dbReference type="GO" id="GO:0016757">
    <property type="term" value="F:glycosyltransferase activity"/>
    <property type="evidence" value="ECO:0007669"/>
    <property type="project" value="UniProtKB-KW"/>
</dbReference>
<dbReference type="InterPro" id="IPR000836">
    <property type="entry name" value="PRTase_dom"/>
</dbReference>
<keyword evidence="3" id="KW-0808">Transferase</keyword>
<gene>
    <name evidence="3" type="ordered locus">AciX8_3803</name>
</gene>
<proteinExistence type="inferred from homology"/>
<feature type="domain" description="Phosphoribosyltransferase" evidence="2">
    <location>
        <begin position="284"/>
        <end position="331"/>
    </location>
</feature>
<dbReference type="Pfam" id="PF00156">
    <property type="entry name" value="Pribosyltran"/>
    <property type="match status" value="1"/>
</dbReference>
<dbReference type="PANTHER" id="PTHR47505:SF1">
    <property type="entry name" value="DNA UTILIZATION PROTEIN YHGH"/>
    <property type="match status" value="1"/>
</dbReference>
<dbReference type="HOGENOM" id="CLU_054549_0_0_0"/>
<evidence type="ECO:0000313" key="4">
    <source>
        <dbReference type="Proteomes" id="UP000007113"/>
    </source>
</evidence>
<dbReference type="SUPFAM" id="SSF53271">
    <property type="entry name" value="PRTase-like"/>
    <property type="match status" value="1"/>
</dbReference>
<dbReference type="PANTHER" id="PTHR47505">
    <property type="entry name" value="DNA UTILIZATION PROTEIN YHGH"/>
    <property type="match status" value="1"/>
</dbReference>
<dbReference type="EMBL" id="CP003130">
    <property type="protein sequence ID" value="AEU38087.1"/>
    <property type="molecule type" value="Genomic_DNA"/>
</dbReference>